<dbReference type="EMBL" id="PXOF01000228">
    <property type="protein sequence ID" value="RGP59233.1"/>
    <property type="molecule type" value="Genomic_DNA"/>
</dbReference>
<name>A0A395RGR5_FUSSP</name>
<reference evidence="1 2" key="1">
    <citation type="journal article" date="2018" name="PLoS Pathog.">
        <title>Evolution of structural diversity of trichothecenes, a family of toxins produced by plant pathogenic and entomopathogenic fungi.</title>
        <authorList>
            <person name="Proctor R.H."/>
            <person name="McCormick S.P."/>
            <person name="Kim H.S."/>
            <person name="Cardoza R.E."/>
            <person name="Stanley A.M."/>
            <person name="Lindo L."/>
            <person name="Kelly A."/>
            <person name="Brown D.W."/>
            <person name="Lee T."/>
            <person name="Vaughan M.M."/>
            <person name="Alexander N.J."/>
            <person name="Busman M."/>
            <person name="Gutierrez S."/>
        </authorList>
    </citation>
    <scope>NUCLEOTIDE SEQUENCE [LARGE SCALE GENOMIC DNA]</scope>
    <source>
        <strain evidence="1 2">NRRL 3299</strain>
    </source>
</reference>
<sequence>MHLLRLSLNRLILRRLRISFSFDLSNEFFNRLLRSLLNSPVVELARKSAFEQAAVKVDVSSFAAAVEFEGVVGAVAGIVAVAGAVNTEGVGFAVVFALGAVEAGTLGSGIWMVFFAAVRGYVGWAVFVEPAVVAAVAVTRRAVDTSAAVAAAGAGAGAVAVGTAADTSYSAHPVTVGVAIHSMGERIALQLAVADDFHMLAPLHHIPGKPPACLHTAPSVAAEGTPVAVADAAVLVAEKLSNTVAAVAAAVEGSYIVDSCLANMTKADSSRVLAAAAASPAGPAPGHEKACNSWPLDPFNSI</sequence>
<dbReference type="AlphaFoldDB" id="A0A395RGR5"/>
<evidence type="ECO:0000313" key="2">
    <source>
        <dbReference type="Proteomes" id="UP000266152"/>
    </source>
</evidence>
<proteinExistence type="predicted"/>
<keyword evidence="2" id="KW-1185">Reference proteome</keyword>
<evidence type="ECO:0000313" key="1">
    <source>
        <dbReference type="EMBL" id="RGP59233.1"/>
    </source>
</evidence>
<gene>
    <name evidence="1" type="ORF">FSPOR_11479</name>
</gene>
<dbReference type="Proteomes" id="UP000266152">
    <property type="component" value="Unassembled WGS sequence"/>
</dbReference>
<protein>
    <submittedName>
        <fullName evidence="1">Uncharacterized protein</fullName>
    </submittedName>
</protein>
<comment type="caution">
    <text evidence="1">The sequence shown here is derived from an EMBL/GenBank/DDBJ whole genome shotgun (WGS) entry which is preliminary data.</text>
</comment>
<accession>A0A395RGR5</accession>
<organism evidence="1 2">
    <name type="scientific">Fusarium sporotrichioides</name>
    <dbReference type="NCBI Taxonomy" id="5514"/>
    <lineage>
        <taxon>Eukaryota</taxon>
        <taxon>Fungi</taxon>
        <taxon>Dikarya</taxon>
        <taxon>Ascomycota</taxon>
        <taxon>Pezizomycotina</taxon>
        <taxon>Sordariomycetes</taxon>
        <taxon>Hypocreomycetidae</taxon>
        <taxon>Hypocreales</taxon>
        <taxon>Nectriaceae</taxon>
        <taxon>Fusarium</taxon>
    </lineage>
</organism>